<protein>
    <recommendedName>
        <fullName evidence="3">Winged helix-turn-helix domain-containing protein</fullName>
    </recommendedName>
</protein>
<dbReference type="OrthoDB" id="9787207at2"/>
<accession>A0A4R1NTU6</accession>
<keyword evidence="2" id="KW-1185">Reference proteome</keyword>
<sequence>MVYRISNRDARRLWLSNQGLAETPTGPADPRATIQKLGFVQLDSIQVLSRAHHHILWSRNQNYREPMLDKLLGQDRAVFEHFTHDASALPIETYPYWRAQFERRKARMDAKGWFKSALDKVDLNDIKTRISTEGALSTEAFDTKIEGPKEMWSRPPHKQALDYLWYAGDLATCYRQNFKKFYNLPERVIPENIRTTQIAREEQIDWLCRQAVERLGFATSGDIKRFWEAVDTAEVKDWVTGADLAEVEVQSANREWFPMLAPPDIADRIQSAPAPTSRLRILNPFDPVIRDRDRLSRLFGMDYRIEIFVPAAKRIWGYYVYPLLEGDRFVGRLEAKADRKKGTLTVTRLWAEKGVKWTNARSAKLDAELDRMGRFIGTPEIVWAASRIPDASPVG</sequence>
<dbReference type="PANTHER" id="PTHR30528">
    <property type="entry name" value="CYTOPLASMIC PROTEIN"/>
    <property type="match status" value="1"/>
</dbReference>
<evidence type="ECO:0008006" key="3">
    <source>
        <dbReference type="Google" id="ProtNLM"/>
    </source>
</evidence>
<name>A0A4R1NTU6_9RHOB</name>
<dbReference type="Pfam" id="PF06224">
    <property type="entry name" value="AlkZ-like"/>
    <property type="match status" value="1"/>
</dbReference>
<evidence type="ECO:0000313" key="1">
    <source>
        <dbReference type="EMBL" id="TCL10253.1"/>
    </source>
</evidence>
<dbReference type="Proteomes" id="UP000295673">
    <property type="component" value="Unassembled WGS sequence"/>
</dbReference>
<comment type="caution">
    <text evidence="1">The sequence shown here is derived from an EMBL/GenBank/DDBJ whole genome shotgun (WGS) entry which is preliminary data.</text>
</comment>
<gene>
    <name evidence="1" type="ORF">BXY66_2322</name>
</gene>
<reference evidence="1 2" key="1">
    <citation type="submission" date="2019-03" db="EMBL/GenBank/DDBJ databases">
        <title>Genomic Encyclopedia of Archaeal and Bacterial Type Strains, Phase II (KMG-II): from individual species to whole genera.</title>
        <authorList>
            <person name="Goeker M."/>
        </authorList>
    </citation>
    <scope>NUCLEOTIDE SEQUENCE [LARGE SCALE GENOMIC DNA]</scope>
    <source>
        <strain evidence="1 2">DSM 26433</strain>
    </source>
</reference>
<dbReference type="EMBL" id="SMGR01000001">
    <property type="protein sequence ID" value="TCL10253.1"/>
    <property type="molecule type" value="Genomic_DNA"/>
</dbReference>
<organism evidence="1 2">
    <name type="scientific">Shimia isoporae</name>
    <dbReference type="NCBI Taxonomy" id="647720"/>
    <lineage>
        <taxon>Bacteria</taxon>
        <taxon>Pseudomonadati</taxon>
        <taxon>Pseudomonadota</taxon>
        <taxon>Alphaproteobacteria</taxon>
        <taxon>Rhodobacterales</taxon>
        <taxon>Roseobacteraceae</taxon>
    </lineage>
</organism>
<proteinExistence type="predicted"/>
<dbReference type="PANTHER" id="PTHR30528:SF0">
    <property type="entry name" value="CYTOPLASMIC PROTEIN"/>
    <property type="match status" value="1"/>
</dbReference>
<dbReference type="RefSeq" id="WP_132860213.1">
    <property type="nucleotide sequence ID" value="NZ_SMGR01000001.1"/>
</dbReference>
<dbReference type="AlphaFoldDB" id="A0A4R1NTU6"/>
<dbReference type="InterPro" id="IPR009351">
    <property type="entry name" value="AlkZ-like"/>
</dbReference>
<evidence type="ECO:0000313" key="2">
    <source>
        <dbReference type="Proteomes" id="UP000295673"/>
    </source>
</evidence>